<protein>
    <submittedName>
        <fullName evidence="1">Uncharacterized protein</fullName>
    </submittedName>
</protein>
<keyword evidence="2" id="KW-1185">Reference proteome</keyword>
<name>A0A916ZDK9_9BACL</name>
<dbReference type="EMBL" id="BMHP01000005">
    <property type="protein sequence ID" value="GGD90082.1"/>
    <property type="molecule type" value="Genomic_DNA"/>
</dbReference>
<evidence type="ECO:0000313" key="2">
    <source>
        <dbReference type="Proteomes" id="UP000612456"/>
    </source>
</evidence>
<dbReference type="RefSeq" id="WP_188997265.1">
    <property type="nucleotide sequence ID" value="NZ_BMHP01000005.1"/>
</dbReference>
<dbReference type="AlphaFoldDB" id="A0A916ZDK9"/>
<reference evidence="1" key="2">
    <citation type="submission" date="2020-09" db="EMBL/GenBank/DDBJ databases">
        <authorList>
            <person name="Sun Q."/>
            <person name="Zhou Y."/>
        </authorList>
    </citation>
    <scope>NUCLEOTIDE SEQUENCE</scope>
    <source>
        <strain evidence="1">CGMCC 1.15178</strain>
    </source>
</reference>
<organism evidence="1 2">
    <name type="scientific">Paenibacillus nasutitermitis</name>
    <dbReference type="NCBI Taxonomy" id="1652958"/>
    <lineage>
        <taxon>Bacteria</taxon>
        <taxon>Bacillati</taxon>
        <taxon>Bacillota</taxon>
        <taxon>Bacilli</taxon>
        <taxon>Bacillales</taxon>
        <taxon>Paenibacillaceae</taxon>
        <taxon>Paenibacillus</taxon>
    </lineage>
</organism>
<evidence type="ECO:0000313" key="1">
    <source>
        <dbReference type="EMBL" id="GGD90082.1"/>
    </source>
</evidence>
<gene>
    <name evidence="1" type="ORF">GCM10010911_55890</name>
</gene>
<proteinExistence type="predicted"/>
<reference evidence="1" key="1">
    <citation type="journal article" date="2014" name="Int. J. Syst. Evol. Microbiol.">
        <title>Complete genome sequence of Corynebacterium casei LMG S-19264T (=DSM 44701T), isolated from a smear-ripened cheese.</title>
        <authorList>
            <consortium name="US DOE Joint Genome Institute (JGI-PGF)"/>
            <person name="Walter F."/>
            <person name="Albersmeier A."/>
            <person name="Kalinowski J."/>
            <person name="Ruckert C."/>
        </authorList>
    </citation>
    <scope>NUCLEOTIDE SEQUENCE</scope>
    <source>
        <strain evidence="1">CGMCC 1.15178</strain>
    </source>
</reference>
<comment type="caution">
    <text evidence="1">The sequence shown here is derived from an EMBL/GenBank/DDBJ whole genome shotgun (WGS) entry which is preliminary data.</text>
</comment>
<dbReference type="Proteomes" id="UP000612456">
    <property type="component" value="Unassembled WGS sequence"/>
</dbReference>
<accession>A0A916ZDK9</accession>
<sequence length="746" mass="80954">MTIYLSALGWVNDLPAGNRLRWHFPHAELSPGSGYPRLPQVVLVERAPLNLRFVSSRLSPSPYPPAWWDLLGSPTVGGLLLADEYKLPAPAQAVAFVWRGSDARIAFHNTQTSALEALRTVTDGASVYVEGQSIDTIAVLGTGGTLENLRILDLFRDRQLDWERVAEIAVEKSLDAELDIVAKRYSQPVTLTKDQWAELVHTAQRARASSPADAIAGEPTAWEMLELLLGLRWEVALLCGFAYCDGPGAAGCELDSLLARPLETPDHTGYAYRIRNGDNGETSNLVIVVPAIAKELGVPDAPMYIGAEVRLPEPVSPQLLEPVPVNPTIAVFKPLPVLEERFQVRLTQLTRQSDQRAHGVEIEEIVTASPTVGSRELRRTFYNRSRRPEDPQLAYSSARSFDVDFPDVLLQSRARAIDAWDRVSGYSAWSPQAPLTLRHEPLPPPFESAAYESGTARITRRAASAGEPDWKPDPLVRRAGGRLILYRQSAAPRRADAVFGGAIPAGDGVYRSSVTGVNGLPDFIGGIFSTGGVTENVIAVDGSDILFRSSANAGASSTSFDSGPGRLVQDLKHPSLWVQVADFPAENLPQVLVFNDPLPPPAAVSVVTYMARLAYYGRSGPPGGVVRAVRQPDIPAIPPPFTAELLGIDFFHRTLLKLRFTIPTASGRYTVWWCDGTATPEELARRGAPGTHQAQVAQSGLHLYETLALPIPQHVDRLITIGVQQVGEGAVSSFAVIPFMLPALHG</sequence>